<accession>A0A4P8XW76</accession>
<dbReference type="InterPro" id="IPR025378">
    <property type="entry name" value="DUF4368"/>
</dbReference>
<dbReference type="PROSITE" id="PS51737">
    <property type="entry name" value="RECOMBINASE_DNA_BIND"/>
    <property type="match status" value="1"/>
</dbReference>
<keyword evidence="5" id="KW-1185">Reference proteome</keyword>
<dbReference type="Gene3D" id="3.90.1750.20">
    <property type="entry name" value="Putative Large Serine Recombinase, Chain B, Domain 2"/>
    <property type="match status" value="1"/>
</dbReference>
<dbReference type="GO" id="GO:0000150">
    <property type="term" value="F:DNA strand exchange activity"/>
    <property type="evidence" value="ECO:0007669"/>
    <property type="project" value="InterPro"/>
</dbReference>
<dbReference type="EMBL" id="CP039381">
    <property type="protein sequence ID" value="QCT06250.1"/>
    <property type="molecule type" value="Genomic_DNA"/>
</dbReference>
<sequence length="586" mass="68684">MILWQQKMCARLPERRTTLQSKKKQDKAGITALYCRLSRDDGVEGDSNSVANQKKLLKRFAKENGLSNTRYYVDDGYTGTNFERPGFQKMIEDIDLGYISTVIVKDLSRLGRRYDMVGYYMDTYFPDRDVRFIAVNDNIDSDEGESEIAPFKNVLNEFYARDISKKCRSSYRIRGSTGEPLAPPPYGYIKSPDNPKKWVIDPEAAQVVRDIFKMALEGKSNETIARILQERKVLIPMAYWQEKGIRKGGKVTQPNKYKWCKTTVTKILTQQEYCGDIINFKTYSKSYKNKKRYDNPKENWVIFKDVHEPIINRDDFELVQTLVVKTKRRAPKQENGEKNMFCDFLYCADCGSKLWYHTNTTNKEIHYFSCSNYKKDTRGNCETRHYIRADAIEQVVMLELRRLAKYLESHEEEFAKLLAEKTNADMLAEQKTLETELNRATARNKMLTSLFAKTYEDNVSGKLSDEMYMELSHKYEVERLELKTKIFEYKERLAKNSEMEQNKDDFLKAVRKFMDMDSLTAPMLRELIDHIDVYEKEGGKKNYTQRIVIYYRFVGYLELPTSEDENYKANTRKGVDVEYIPTVKSA</sequence>
<dbReference type="InterPro" id="IPR050639">
    <property type="entry name" value="SSR_resolvase"/>
</dbReference>
<evidence type="ECO:0000259" key="2">
    <source>
        <dbReference type="PROSITE" id="PS51736"/>
    </source>
</evidence>
<gene>
    <name evidence="4" type="ORF">E5Z56_02285</name>
</gene>
<dbReference type="SMART" id="SM00857">
    <property type="entry name" value="Resolvase"/>
    <property type="match status" value="1"/>
</dbReference>
<feature type="coiled-coil region" evidence="1">
    <location>
        <begin position="400"/>
        <end position="443"/>
    </location>
</feature>
<proteinExistence type="predicted"/>
<dbReference type="OrthoDB" id="9784557at2"/>
<dbReference type="Pfam" id="PF00239">
    <property type="entry name" value="Resolvase"/>
    <property type="match status" value="1"/>
</dbReference>
<dbReference type="Pfam" id="PF14287">
    <property type="entry name" value="DUF4368"/>
    <property type="match status" value="1"/>
</dbReference>
<dbReference type="PROSITE" id="PS51736">
    <property type="entry name" value="RECOMBINASES_3"/>
    <property type="match status" value="1"/>
</dbReference>
<evidence type="ECO:0000313" key="5">
    <source>
        <dbReference type="Proteomes" id="UP000301475"/>
    </source>
</evidence>
<dbReference type="Pfam" id="PF07508">
    <property type="entry name" value="Recombinase"/>
    <property type="match status" value="1"/>
</dbReference>
<dbReference type="PANTHER" id="PTHR30461">
    <property type="entry name" value="DNA-INVERTASE FROM LAMBDOID PROPHAGE"/>
    <property type="match status" value="1"/>
</dbReference>
<protein>
    <submittedName>
        <fullName evidence="4">DUF4368 domain-containing protein</fullName>
    </submittedName>
</protein>
<dbReference type="KEGG" id="ruj:E5Z56_02285"/>
<feature type="domain" description="Resolvase/invertase-type recombinase catalytic" evidence="2">
    <location>
        <begin position="30"/>
        <end position="184"/>
    </location>
</feature>
<feature type="domain" description="Recombinase" evidence="3">
    <location>
        <begin position="185"/>
        <end position="329"/>
    </location>
</feature>
<dbReference type="Gene3D" id="3.40.50.1390">
    <property type="entry name" value="Resolvase, N-terminal catalytic domain"/>
    <property type="match status" value="1"/>
</dbReference>
<dbReference type="PANTHER" id="PTHR30461:SF23">
    <property type="entry name" value="DNA RECOMBINASE-RELATED"/>
    <property type="match status" value="1"/>
</dbReference>
<evidence type="ECO:0000256" key="1">
    <source>
        <dbReference type="SAM" id="Coils"/>
    </source>
</evidence>
<dbReference type="GO" id="GO:0003677">
    <property type="term" value="F:DNA binding"/>
    <property type="evidence" value="ECO:0007669"/>
    <property type="project" value="InterPro"/>
</dbReference>
<dbReference type="SUPFAM" id="SSF53041">
    <property type="entry name" value="Resolvase-like"/>
    <property type="match status" value="1"/>
</dbReference>
<dbReference type="Proteomes" id="UP000301475">
    <property type="component" value="Chromosome"/>
</dbReference>
<keyword evidence="1" id="KW-0175">Coiled coil</keyword>
<dbReference type="InterPro" id="IPR011109">
    <property type="entry name" value="DNA_bind_recombinase_dom"/>
</dbReference>
<dbReference type="Pfam" id="PF13408">
    <property type="entry name" value="Zn_ribbon_recom"/>
    <property type="match status" value="1"/>
</dbReference>
<evidence type="ECO:0000259" key="3">
    <source>
        <dbReference type="PROSITE" id="PS51737"/>
    </source>
</evidence>
<dbReference type="InterPro" id="IPR006119">
    <property type="entry name" value="Resolv_N"/>
</dbReference>
<dbReference type="AlphaFoldDB" id="A0A4P8XW76"/>
<organism evidence="4 5">
    <name type="scientific">Ruminococcus bovis</name>
    <dbReference type="NCBI Taxonomy" id="2564099"/>
    <lineage>
        <taxon>Bacteria</taxon>
        <taxon>Bacillati</taxon>
        <taxon>Bacillota</taxon>
        <taxon>Clostridia</taxon>
        <taxon>Eubacteriales</taxon>
        <taxon>Oscillospiraceae</taxon>
        <taxon>Ruminococcus</taxon>
    </lineage>
</organism>
<dbReference type="InterPro" id="IPR025827">
    <property type="entry name" value="Zn_ribbon_recom_dom"/>
</dbReference>
<reference evidence="4 5" key="1">
    <citation type="submission" date="2019-04" db="EMBL/GenBank/DDBJ databases">
        <authorList>
            <person name="Embree M."/>
            <person name="Gaffney J.R."/>
        </authorList>
    </citation>
    <scope>NUCLEOTIDE SEQUENCE [LARGE SCALE GENOMIC DNA]</scope>
    <source>
        <strain evidence="4 5">JE7A12</strain>
    </source>
</reference>
<evidence type="ECO:0000313" key="4">
    <source>
        <dbReference type="EMBL" id="QCT06250.1"/>
    </source>
</evidence>
<dbReference type="InterPro" id="IPR036162">
    <property type="entry name" value="Resolvase-like_N_sf"/>
</dbReference>
<dbReference type="CDD" id="cd03770">
    <property type="entry name" value="SR_TndX_transposase"/>
    <property type="match status" value="1"/>
</dbReference>
<dbReference type="InterPro" id="IPR038109">
    <property type="entry name" value="DNA_bind_recomb_sf"/>
</dbReference>
<name>A0A4P8XW76_9FIRM</name>